<protein>
    <submittedName>
        <fullName evidence="1">Uncharacterized protein</fullName>
    </submittedName>
</protein>
<dbReference type="EMBL" id="BMLP01000008">
    <property type="protein sequence ID" value="GGO36900.1"/>
    <property type="molecule type" value="Genomic_DNA"/>
</dbReference>
<gene>
    <name evidence="1" type="ORF">GCM10010991_31620</name>
</gene>
<dbReference type="RefSeq" id="WP_146288015.1">
    <property type="nucleotide sequence ID" value="NZ_BMLP01000008.1"/>
</dbReference>
<comment type="caution">
    <text evidence="1">The sequence shown here is derived from an EMBL/GenBank/DDBJ whole genome shotgun (WGS) entry which is preliminary data.</text>
</comment>
<dbReference type="AlphaFoldDB" id="A0A917YNR2"/>
<organism evidence="1 2">
    <name type="scientific">Gemmobacter aquaticus</name>
    <dbReference type="NCBI Taxonomy" id="490185"/>
    <lineage>
        <taxon>Bacteria</taxon>
        <taxon>Pseudomonadati</taxon>
        <taxon>Pseudomonadota</taxon>
        <taxon>Alphaproteobacteria</taxon>
        <taxon>Rhodobacterales</taxon>
        <taxon>Paracoccaceae</taxon>
        <taxon>Gemmobacter</taxon>
    </lineage>
</organism>
<evidence type="ECO:0000313" key="2">
    <source>
        <dbReference type="Proteomes" id="UP000598196"/>
    </source>
</evidence>
<name>A0A917YNR2_9RHOB</name>
<dbReference type="Proteomes" id="UP000598196">
    <property type="component" value="Unassembled WGS sequence"/>
</dbReference>
<evidence type="ECO:0000313" key="1">
    <source>
        <dbReference type="EMBL" id="GGO36900.1"/>
    </source>
</evidence>
<sequence>MEFPDYIPREVPLAGDRFVWNGTLDHVGQLEGATRLMAKFGDINSCGCFALASGLALWGAARFSHLMDISTLGHVSDAALAFMCAPQSVDFGPILEEKVPEAPKVLSAFRKFRWLSMVCVLPGRWADNKVPPMRDLYHLAHLLRHLLDKAHRPAFDLWLDEACHNVRYLAPRPREGLTRLDNDEPTAAEIRAYVAPYWGHPVPRAALVSTLDAGEAAIRFRAEIAAIDWAANPYVSRAPDPDEAYGVLR</sequence>
<accession>A0A917YNR2</accession>
<reference evidence="1 2" key="1">
    <citation type="journal article" date="2014" name="Int. J. Syst. Evol. Microbiol.">
        <title>Complete genome sequence of Corynebacterium casei LMG S-19264T (=DSM 44701T), isolated from a smear-ripened cheese.</title>
        <authorList>
            <consortium name="US DOE Joint Genome Institute (JGI-PGF)"/>
            <person name="Walter F."/>
            <person name="Albersmeier A."/>
            <person name="Kalinowski J."/>
            <person name="Ruckert C."/>
        </authorList>
    </citation>
    <scope>NUCLEOTIDE SEQUENCE [LARGE SCALE GENOMIC DNA]</scope>
    <source>
        <strain evidence="1 2">CGMCC 1.7029</strain>
    </source>
</reference>
<keyword evidence="2" id="KW-1185">Reference proteome</keyword>
<proteinExistence type="predicted"/>